<dbReference type="PANTHER" id="PTHR10201:SF213">
    <property type="entry name" value="METALLOENDOPROTEINASE 2-MMP-LIKE"/>
    <property type="match status" value="1"/>
</dbReference>
<dbReference type="PANTHER" id="PTHR10201">
    <property type="entry name" value="MATRIX METALLOPROTEINASE"/>
    <property type="match status" value="1"/>
</dbReference>
<evidence type="ECO:0000256" key="3">
    <source>
        <dbReference type="ARBA" id="ARBA00022801"/>
    </source>
</evidence>
<keyword evidence="5" id="KW-0106">Calcium</keyword>
<evidence type="ECO:0000256" key="4">
    <source>
        <dbReference type="ARBA" id="ARBA00022833"/>
    </source>
</evidence>
<evidence type="ECO:0000259" key="6">
    <source>
        <dbReference type="Pfam" id="PF00413"/>
    </source>
</evidence>
<feature type="binding site" evidence="5">
    <location>
        <position position="77"/>
    </location>
    <ligand>
        <name>Ca(2+)</name>
        <dbReference type="ChEBI" id="CHEBI:29108"/>
        <label>2</label>
    </ligand>
</feature>
<feature type="binding site" evidence="5">
    <location>
        <position position="94"/>
    </location>
    <ligand>
        <name>Ca(2+)</name>
        <dbReference type="ChEBI" id="CHEBI:29108"/>
        <label>3</label>
    </ligand>
</feature>
<dbReference type="EMBL" id="CABIKO010000034">
    <property type="protein sequence ID" value="VVA19170.1"/>
    <property type="molecule type" value="Genomic_DNA"/>
</dbReference>
<dbReference type="Pfam" id="PF00413">
    <property type="entry name" value="Peptidase_M10"/>
    <property type="match status" value="1"/>
</dbReference>
<evidence type="ECO:0000256" key="5">
    <source>
        <dbReference type="PIRSR" id="PIRSR621190-2"/>
    </source>
</evidence>
<comment type="cofactor">
    <cofactor evidence="5">
        <name>Zn(2+)</name>
        <dbReference type="ChEBI" id="CHEBI:29105"/>
    </cofactor>
    <text evidence="5">Binds 2 Zn(2+) ions per subunit.</text>
</comment>
<comment type="cofactor">
    <cofactor evidence="5">
        <name>Ca(2+)</name>
        <dbReference type="ChEBI" id="CHEBI:29108"/>
    </cofactor>
    <text evidence="5">Can bind about 5 Ca(2+) ions per subunit.</text>
</comment>
<evidence type="ECO:0000256" key="2">
    <source>
        <dbReference type="ARBA" id="ARBA00022723"/>
    </source>
</evidence>
<dbReference type="PRINTS" id="PR00138">
    <property type="entry name" value="MATRIXIN"/>
</dbReference>
<dbReference type="GO" id="GO:0030574">
    <property type="term" value="P:collagen catabolic process"/>
    <property type="evidence" value="ECO:0007669"/>
    <property type="project" value="TreeGrafter"/>
</dbReference>
<protein>
    <submittedName>
        <fullName evidence="7">PREDICTED: metalloendoase</fullName>
    </submittedName>
</protein>
<dbReference type="InterPro" id="IPR021190">
    <property type="entry name" value="Pept_M10A"/>
</dbReference>
<name>A0A5E4EVI9_PRUDU</name>
<organism evidence="7 8">
    <name type="scientific">Prunus dulcis</name>
    <name type="common">Almond</name>
    <name type="synonym">Amygdalus dulcis</name>
    <dbReference type="NCBI Taxonomy" id="3755"/>
    <lineage>
        <taxon>Eukaryota</taxon>
        <taxon>Viridiplantae</taxon>
        <taxon>Streptophyta</taxon>
        <taxon>Embryophyta</taxon>
        <taxon>Tracheophyta</taxon>
        <taxon>Spermatophyta</taxon>
        <taxon>Magnoliopsida</taxon>
        <taxon>eudicotyledons</taxon>
        <taxon>Gunneridae</taxon>
        <taxon>Pentapetalae</taxon>
        <taxon>rosids</taxon>
        <taxon>fabids</taxon>
        <taxon>Rosales</taxon>
        <taxon>Rosaceae</taxon>
        <taxon>Amygdaloideae</taxon>
        <taxon>Amygdaleae</taxon>
        <taxon>Prunus</taxon>
    </lineage>
</organism>
<keyword evidence="1" id="KW-0645">Protease</keyword>
<dbReference type="GO" id="GO:0030198">
    <property type="term" value="P:extracellular matrix organization"/>
    <property type="evidence" value="ECO:0007669"/>
    <property type="project" value="TreeGrafter"/>
</dbReference>
<feature type="domain" description="Peptidase M10 metallopeptidase" evidence="6">
    <location>
        <begin position="44"/>
        <end position="106"/>
    </location>
</feature>
<gene>
    <name evidence="7" type="ORF">ALMOND_2B029373</name>
</gene>
<evidence type="ECO:0000313" key="7">
    <source>
        <dbReference type="EMBL" id="VVA19170.1"/>
    </source>
</evidence>
<dbReference type="Gramene" id="VVA19170">
    <property type="protein sequence ID" value="VVA19170"/>
    <property type="gene ID" value="Prudul26B029373"/>
</dbReference>
<feature type="binding site" evidence="5">
    <location>
        <position position="89"/>
    </location>
    <ligand>
        <name>Zn(2+)</name>
        <dbReference type="ChEBI" id="CHEBI:29105"/>
        <label>1</label>
    </ligand>
</feature>
<dbReference type="SUPFAM" id="SSF55486">
    <property type="entry name" value="Metalloproteases ('zincins'), catalytic domain"/>
    <property type="match status" value="1"/>
</dbReference>
<dbReference type="InterPro" id="IPR001818">
    <property type="entry name" value="Pept_M10_metallopeptidase"/>
</dbReference>
<dbReference type="GO" id="GO:0031012">
    <property type="term" value="C:extracellular matrix"/>
    <property type="evidence" value="ECO:0007669"/>
    <property type="project" value="InterPro"/>
</dbReference>
<reference evidence="8" key="1">
    <citation type="journal article" date="2020" name="Plant J.">
        <title>Transposons played a major role in the diversification between the closely related almond and peach genomes: results from the almond genome sequence.</title>
        <authorList>
            <person name="Alioto T."/>
            <person name="Alexiou K.G."/>
            <person name="Bardil A."/>
            <person name="Barteri F."/>
            <person name="Castanera R."/>
            <person name="Cruz F."/>
            <person name="Dhingra A."/>
            <person name="Duval H."/>
            <person name="Fernandez I Marti A."/>
            <person name="Frias L."/>
            <person name="Galan B."/>
            <person name="Garcia J.L."/>
            <person name="Howad W."/>
            <person name="Gomez-Garrido J."/>
            <person name="Gut M."/>
            <person name="Julca I."/>
            <person name="Morata J."/>
            <person name="Puigdomenech P."/>
            <person name="Ribeca P."/>
            <person name="Rubio Cabetas M.J."/>
            <person name="Vlasova A."/>
            <person name="Wirthensohn M."/>
            <person name="Garcia-Mas J."/>
            <person name="Gabaldon T."/>
            <person name="Casacuberta J.M."/>
            <person name="Arus P."/>
        </authorList>
    </citation>
    <scope>NUCLEOTIDE SEQUENCE [LARGE SCALE GENOMIC DNA]</scope>
    <source>
        <strain evidence="8">cv. Texas</strain>
    </source>
</reference>
<dbReference type="GO" id="GO:0008270">
    <property type="term" value="F:zinc ion binding"/>
    <property type="evidence" value="ECO:0007669"/>
    <property type="project" value="InterPro"/>
</dbReference>
<proteinExistence type="predicted"/>
<evidence type="ECO:0000313" key="8">
    <source>
        <dbReference type="Proteomes" id="UP000327085"/>
    </source>
</evidence>
<dbReference type="Proteomes" id="UP000327085">
    <property type="component" value="Chromosome 3"/>
</dbReference>
<dbReference type="OMA" id="LWAKESI"/>
<dbReference type="GO" id="GO:0004222">
    <property type="term" value="F:metalloendopeptidase activity"/>
    <property type="evidence" value="ECO:0007669"/>
    <property type="project" value="InterPro"/>
</dbReference>
<dbReference type="GO" id="GO:0006508">
    <property type="term" value="P:proteolysis"/>
    <property type="evidence" value="ECO:0007669"/>
    <property type="project" value="UniProtKB-KW"/>
</dbReference>
<feature type="binding site" evidence="5">
    <location>
        <position position="95"/>
    </location>
    <ligand>
        <name>Ca(2+)</name>
        <dbReference type="ChEBI" id="CHEBI:29108"/>
        <label>3</label>
    </ligand>
</feature>
<dbReference type="InParanoid" id="A0A5E4EVI9"/>
<keyword evidence="4 5" id="KW-0862">Zinc</keyword>
<dbReference type="AlphaFoldDB" id="A0A5E4EVI9"/>
<dbReference type="Gene3D" id="3.40.390.10">
    <property type="entry name" value="Collagenase (Catalytic Domain)"/>
    <property type="match status" value="1"/>
</dbReference>
<keyword evidence="2 5" id="KW-0479">Metal-binding</keyword>
<keyword evidence="3" id="KW-0378">Hydrolase</keyword>
<sequence length="110" mass="12476">MDLNSNYHSKVWLVNENVMVNMGTGFRWIHPMPSGNQKWPPTKHHLTTYKSCNQAFGLWAKESIFTFQEVGLGSPADLRISFQQRDQGDGSPFDGPGKVLAHRWKATRGC</sequence>
<accession>A0A5E4EVI9</accession>
<dbReference type="InterPro" id="IPR024079">
    <property type="entry name" value="MetalloPept_cat_dom_sf"/>
</dbReference>
<evidence type="ECO:0000256" key="1">
    <source>
        <dbReference type="ARBA" id="ARBA00022670"/>
    </source>
</evidence>
<feature type="binding site" evidence="5">
    <location>
        <position position="102"/>
    </location>
    <ligand>
        <name>Zn(2+)</name>
        <dbReference type="ChEBI" id="CHEBI:29105"/>
        <label>1</label>
    </ligand>
</feature>